<evidence type="ECO:0000256" key="8">
    <source>
        <dbReference type="ARBA" id="ARBA00022840"/>
    </source>
</evidence>
<gene>
    <name evidence="18" type="primary">fadD1</name>
    <name evidence="18" type="ORF">GCM10009304_16080</name>
</gene>
<evidence type="ECO:0000259" key="17">
    <source>
        <dbReference type="Pfam" id="PF13193"/>
    </source>
</evidence>
<dbReference type="SUPFAM" id="SSF56801">
    <property type="entry name" value="Acetyl-CoA synthetase-like"/>
    <property type="match status" value="1"/>
</dbReference>
<evidence type="ECO:0000256" key="14">
    <source>
        <dbReference type="ARBA" id="ARBA00042773"/>
    </source>
</evidence>
<evidence type="ECO:0000313" key="18">
    <source>
        <dbReference type="EMBL" id="GGJ91149.1"/>
    </source>
</evidence>
<keyword evidence="11" id="KW-0472">Membrane</keyword>
<comment type="subcellular location">
    <subcellularLocation>
        <location evidence="2">Membrane</location>
        <topology evidence="2">Peripheral membrane protein</topology>
    </subcellularLocation>
</comment>
<dbReference type="Pfam" id="PF00501">
    <property type="entry name" value="AMP-binding"/>
    <property type="match status" value="1"/>
</dbReference>
<evidence type="ECO:0000256" key="10">
    <source>
        <dbReference type="ARBA" id="ARBA00023098"/>
    </source>
</evidence>
<dbReference type="PANTHER" id="PTHR43767:SF8">
    <property type="entry name" value="LONG-CHAIN-FATTY-ACID--COA LIGASE"/>
    <property type="match status" value="1"/>
</dbReference>
<evidence type="ECO:0000256" key="11">
    <source>
        <dbReference type="ARBA" id="ARBA00023136"/>
    </source>
</evidence>
<dbReference type="InterPro" id="IPR025110">
    <property type="entry name" value="AMP-bd_C"/>
</dbReference>
<evidence type="ECO:0000256" key="9">
    <source>
        <dbReference type="ARBA" id="ARBA00022842"/>
    </source>
</evidence>
<evidence type="ECO:0000256" key="15">
    <source>
        <dbReference type="SAM" id="MobiDB-lite"/>
    </source>
</evidence>
<dbReference type="InterPro" id="IPR020845">
    <property type="entry name" value="AMP-binding_CS"/>
</dbReference>
<keyword evidence="19" id="KW-1185">Reference proteome</keyword>
<sequence length="574" mass="63114">MIDGFWRDKYPPGVPAEIDADQFPNVQAVLKYACERFADKPAFTNFGKTITYSDLYRLSGHFAAYLQQHTSLRPGDRIAVQMPNLLQFPVAVFGAMRAGLIVVNTNPLYTARELEHQFKDSGVKAVVCLANMAHLVEKVLPNTAIRHVIVTQVGDLLPPVQRLMVNTVVRYVKKMVPAYHLPQAVSFNAALKQGRSSTAADVSPAAEDVAILQYTGGTTGVAKGAMLTHRNLIANMLQCRVLMAAELNEGEETIVAPLPLYHIYAFTFHCMAMMLIGNHNLLITNPRDLKTTIVDMAAWRFNGFIGLNTLFAALCNDERFQKLDFSGLKITISGGMALQQTVARRWEEVTGCQVCEGYGMTETSPIVCVNALDNVQLGTIGIPLPSTLCKVLDEQGNELPLGSPGELCIKGPQVMKGYWQREEATAEILDADGWLKSGDIAVIQEDGFIRIVDRKKDLILVSGFNVYPNELEEVAMTLPGVAQCAAIGVPNEKSGETIKLFIVAKPGVTLNEAQVLEHMRENVTAYKRPRAVEFRDSLPMTNVGKILRRELRDEEVKKASTSAKHKAPVDSSSV</sequence>
<comment type="cofactor">
    <cofactor evidence="1">
        <name>Mg(2+)</name>
        <dbReference type="ChEBI" id="CHEBI:18420"/>
    </cofactor>
</comment>
<evidence type="ECO:0000313" key="19">
    <source>
        <dbReference type="Proteomes" id="UP000635983"/>
    </source>
</evidence>
<evidence type="ECO:0000256" key="6">
    <source>
        <dbReference type="ARBA" id="ARBA00022741"/>
    </source>
</evidence>
<dbReference type="NCBIfam" id="NF004229">
    <property type="entry name" value="PRK05677.1"/>
    <property type="match status" value="1"/>
</dbReference>
<comment type="similarity">
    <text evidence="4">Belongs to the ATP-dependent AMP-binding enzyme family.</text>
</comment>
<proteinExistence type="inferred from homology"/>
<dbReference type="RefSeq" id="WP_188982677.1">
    <property type="nucleotide sequence ID" value="NZ_BMPO01000003.1"/>
</dbReference>
<evidence type="ECO:0000256" key="3">
    <source>
        <dbReference type="ARBA" id="ARBA00005005"/>
    </source>
</evidence>
<dbReference type="InterPro" id="IPR000873">
    <property type="entry name" value="AMP-dep_synth/lig_dom"/>
</dbReference>
<organism evidence="18 19">
    <name type="scientific">Pseudomonas matsuisoli</name>
    <dbReference type="NCBI Taxonomy" id="1515666"/>
    <lineage>
        <taxon>Bacteria</taxon>
        <taxon>Pseudomonadati</taxon>
        <taxon>Pseudomonadota</taxon>
        <taxon>Gammaproteobacteria</taxon>
        <taxon>Pseudomonadales</taxon>
        <taxon>Pseudomonadaceae</taxon>
        <taxon>Pseudomonas</taxon>
    </lineage>
</organism>
<accession>A0A917UWZ0</accession>
<evidence type="ECO:0000256" key="12">
    <source>
        <dbReference type="ARBA" id="ARBA00026121"/>
    </source>
</evidence>
<keyword evidence="6" id="KW-0547">Nucleotide-binding</keyword>
<dbReference type="InterPro" id="IPR045851">
    <property type="entry name" value="AMP-bd_C_sf"/>
</dbReference>
<dbReference type="EC" id="6.2.1.3" evidence="12"/>
<dbReference type="GO" id="GO:0016020">
    <property type="term" value="C:membrane"/>
    <property type="evidence" value="ECO:0007669"/>
    <property type="project" value="UniProtKB-SubCell"/>
</dbReference>
<dbReference type="Gene3D" id="3.40.50.980">
    <property type="match status" value="2"/>
</dbReference>
<comment type="caution">
    <text evidence="18">The sequence shown here is derived from an EMBL/GenBank/DDBJ whole genome shotgun (WGS) entry which is preliminary data.</text>
</comment>
<comment type="pathway">
    <text evidence="3">Lipid metabolism; fatty acid beta-oxidation.</text>
</comment>
<feature type="region of interest" description="Disordered" evidence="15">
    <location>
        <begin position="554"/>
        <end position="574"/>
    </location>
</feature>
<keyword evidence="8" id="KW-0067">ATP-binding</keyword>
<keyword evidence="10" id="KW-0443">Lipid metabolism</keyword>
<evidence type="ECO:0000256" key="7">
    <source>
        <dbReference type="ARBA" id="ARBA00022832"/>
    </source>
</evidence>
<dbReference type="EMBL" id="BMPO01000003">
    <property type="protein sequence ID" value="GGJ91149.1"/>
    <property type="molecule type" value="Genomic_DNA"/>
</dbReference>
<dbReference type="CDD" id="cd05936">
    <property type="entry name" value="FC-FACS_FadD_like"/>
    <property type="match status" value="1"/>
</dbReference>
<reference evidence="18" key="2">
    <citation type="submission" date="2020-09" db="EMBL/GenBank/DDBJ databases">
        <authorList>
            <person name="Sun Q."/>
            <person name="Ohkuma M."/>
        </authorList>
    </citation>
    <scope>NUCLEOTIDE SEQUENCE</scope>
    <source>
        <strain evidence="18">JCM 30078</strain>
    </source>
</reference>
<keyword evidence="5 18" id="KW-0436">Ligase</keyword>
<evidence type="ECO:0000256" key="4">
    <source>
        <dbReference type="ARBA" id="ARBA00006432"/>
    </source>
</evidence>
<evidence type="ECO:0000256" key="2">
    <source>
        <dbReference type="ARBA" id="ARBA00004170"/>
    </source>
</evidence>
<dbReference type="FunFam" id="3.40.50.12780:FF:000003">
    <property type="entry name" value="Long-chain-fatty-acid--CoA ligase FadD"/>
    <property type="match status" value="1"/>
</dbReference>
<feature type="domain" description="AMP-dependent synthetase/ligase" evidence="16">
    <location>
        <begin position="32"/>
        <end position="419"/>
    </location>
</feature>
<evidence type="ECO:0000256" key="13">
    <source>
        <dbReference type="ARBA" id="ARBA00039545"/>
    </source>
</evidence>
<keyword evidence="7" id="KW-0276">Fatty acid metabolism</keyword>
<dbReference type="InterPro" id="IPR050237">
    <property type="entry name" value="ATP-dep_AMP-bd_enzyme"/>
</dbReference>
<evidence type="ECO:0000256" key="1">
    <source>
        <dbReference type="ARBA" id="ARBA00001946"/>
    </source>
</evidence>
<name>A0A917UWZ0_9PSED</name>
<protein>
    <recommendedName>
        <fullName evidence="13">Long-chain-fatty-acid--CoA ligase</fullName>
        <ecNumber evidence="12">6.2.1.3</ecNumber>
    </recommendedName>
    <alternativeName>
        <fullName evidence="14">Long-chain acyl-CoA synthetase</fullName>
    </alternativeName>
</protein>
<dbReference type="Pfam" id="PF13193">
    <property type="entry name" value="AMP-binding_C"/>
    <property type="match status" value="1"/>
</dbReference>
<reference evidence="18" key="1">
    <citation type="journal article" date="2014" name="Int. J. Syst. Evol. Microbiol.">
        <title>Complete genome sequence of Corynebacterium casei LMG S-19264T (=DSM 44701T), isolated from a smear-ripened cheese.</title>
        <authorList>
            <consortium name="US DOE Joint Genome Institute (JGI-PGF)"/>
            <person name="Walter F."/>
            <person name="Albersmeier A."/>
            <person name="Kalinowski J."/>
            <person name="Ruckert C."/>
        </authorList>
    </citation>
    <scope>NUCLEOTIDE SEQUENCE</scope>
    <source>
        <strain evidence="18">JCM 30078</strain>
    </source>
</reference>
<dbReference type="FunFam" id="3.30.300.30:FF:000006">
    <property type="entry name" value="Long-chain-fatty-acid--CoA ligase FadD"/>
    <property type="match status" value="1"/>
</dbReference>
<dbReference type="Gene3D" id="3.30.300.30">
    <property type="match status" value="1"/>
</dbReference>
<dbReference type="Gene3D" id="2.30.38.10">
    <property type="entry name" value="Luciferase, Domain 3"/>
    <property type="match status" value="1"/>
</dbReference>
<dbReference type="GO" id="GO:0005524">
    <property type="term" value="F:ATP binding"/>
    <property type="evidence" value="ECO:0007669"/>
    <property type="project" value="UniProtKB-KW"/>
</dbReference>
<evidence type="ECO:0000256" key="5">
    <source>
        <dbReference type="ARBA" id="ARBA00022598"/>
    </source>
</evidence>
<dbReference type="Proteomes" id="UP000635983">
    <property type="component" value="Unassembled WGS sequence"/>
</dbReference>
<dbReference type="GO" id="GO:0004467">
    <property type="term" value="F:long-chain fatty acid-CoA ligase activity"/>
    <property type="evidence" value="ECO:0007669"/>
    <property type="project" value="UniProtKB-EC"/>
</dbReference>
<dbReference type="PANTHER" id="PTHR43767">
    <property type="entry name" value="LONG-CHAIN-FATTY-ACID--COA LIGASE"/>
    <property type="match status" value="1"/>
</dbReference>
<evidence type="ECO:0000259" key="16">
    <source>
        <dbReference type="Pfam" id="PF00501"/>
    </source>
</evidence>
<feature type="domain" description="AMP-binding enzyme C-terminal" evidence="17">
    <location>
        <begin position="470"/>
        <end position="545"/>
    </location>
</feature>
<keyword evidence="9" id="KW-0460">Magnesium</keyword>
<dbReference type="PROSITE" id="PS00455">
    <property type="entry name" value="AMP_BINDING"/>
    <property type="match status" value="1"/>
</dbReference>
<dbReference type="AlphaFoldDB" id="A0A917UWZ0"/>